<sequence length="224" mass="25128">MFHLRHIGPDSQSDSLMCLKKTITIIGRKRDEVDHVICSHNYKMNAIVSRRHCRVKLINNVIEIIDDSRNGVFINDVKIDGRVIIAEGDVVTMGHPSGEKLPPGKRARQPNSEYQYIVSWLFGQSGCDVDILCISQPCFGQRDNGSYHHLLWSTCLTQYQLMNGAVALPDGPSGSDVSLAEHITAPLWSTSMLSFQLFFDNGDTVFVLLLEITTLYHLTKVIVQ</sequence>
<dbReference type="PROSITE" id="PS50006">
    <property type="entry name" value="FHA_DOMAIN"/>
    <property type="match status" value="1"/>
</dbReference>
<keyword evidence="3" id="KW-1185">Reference proteome</keyword>
<dbReference type="Proteomes" id="UP001208570">
    <property type="component" value="Unassembled WGS sequence"/>
</dbReference>
<dbReference type="EMBL" id="JAODUP010000061">
    <property type="protein sequence ID" value="KAK2164640.1"/>
    <property type="molecule type" value="Genomic_DNA"/>
</dbReference>
<dbReference type="InterPro" id="IPR000253">
    <property type="entry name" value="FHA_dom"/>
</dbReference>
<evidence type="ECO:0000313" key="3">
    <source>
        <dbReference type="Proteomes" id="UP001208570"/>
    </source>
</evidence>
<evidence type="ECO:0000313" key="2">
    <source>
        <dbReference type="EMBL" id="KAK2164640.1"/>
    </source>
</evidence>
<dbReference type="SUPFAM" id="SSF49879">
    <property type="entry name" value="SMAD/FHA domain"/>
    <property type="match status" value="1"/>
</dbReference>
<proteinExistence type="predicted"/>
<accession>A0AAD9K5Z3</accession>
<dbReference type="Pfam" id="PF00498">
    <property type="entry name" value="FHA"/>
    <property type="match status" value="1"/>
</dbReference>
<dbReference type="InterPro" id="IPR008984">
    <property type="entry name" value="SMAD_FHA_dom_sf"/>
</dbReference>
<feature type="domain" description="FHA" evidence="1">
    <location>
        <begin position="24"/>
        <end position="79"/>
    </location>
</feature>
<dbReference type="SMART" id="SM00240">
    <property type="entry name" value="FHA"/>
    <property type="match status" value="1"/>
</dbReference>
<protein>
    <recommendedName>
        <fullName evidence="1">FHA domain-containing protein</fullName>
    </recommendedName>
</protein>
<organism evidence="2 3">
    <name type="scientific">Paralvinella palmiformis</name>
    <dbReference type="NCBI Taxonomy" id="53620"/>
    <lineage>
        <taxon>Eukaryota</taxon>
        <taxon>Metazoa</taxon>
        <taxon>Spiralia</taxon>
        <taxon>Lophotrochozoa</taxon>
        <taxon>Annelida</taxon>
        <taxon>Polychaeta</taxon>
        <taxon>Sedentaria</taxon>
        <taxon>Canalipalpata</taxon>
        <taxon>Terebellida</taxon>
        <taxon>Terebelliformia</taxon>
        <taxon>Alvinellidae</taxon>
        <taxon>Paralvinella</taxon>
    </lineage>
</organism>
<comment type="caution">
    <text evidence="2">The sequence shown here is derived from an EMBL/GenBank/DDBJ whole genome shotgun (WGS) entry which is preliminary data.</text>
</comment>
<gene>
    <name evidence="2" type="ORF">LSH36_61g10036</name>
</gene>
<name>A0AAD9K5Z3_9ANNE</name>
<evidence type="ECO:0000259" key="1">
    <source>
        <dbReference type="PROSITE" id="PS50006"/>
    </source>
</evidence>
<reference evidence="2" key="1">
    <citation type="journal article" date="2023" name="Mol. Biol. Evol.">
        <title>Third-Generation Sequencing Reveals the Adaptive Role of the Epigenome in Three Deep-Sea Polychaetes.</title>
        <authorList>
            <person name="Perez M."/>
            <person name="Aroh O."/>
            <person name="Sun Y."/>
            <person name="Lan Y."/>
            <person name="Juniper S.K."/>
            <person name="Young C.R."/>
            <person name="Angers B."/>
            <person name="Qian P.Y."/>
        </authorList>
    </citation>
    <scope>NUCLEOTIDE SEQUENCE</scope>
    <source>
        <strain evidence="2">P08H-3</strain>
    </source>
</reference>
<dbReference type="Gene3D" id="2.60.200.20">
    <property type="match status" value="1"/>
</dbReference>
<dbReference type="AlphaFoldDB" id="A0AAD9K5Z3"/>